<sequence>MLFTILFWAGNNDFIFYNDSNVARHVPY</sequence>
<reference evidence="1" key="2">
    <citation type="journal article" date="2015" name="Fish Shellfish Immunol.">
        <title>Early steps in the European eel (Anguilla anguilla)-Vibrio vulnificus interaction in the gills: Role of the RtxA13 toxin.</title>
        <authorList>
            <person name="Callol A."/>
            <person name="Pajuelo D."/>
            <person name="Ebbesson L."/>
            <person name="Teles M."/>
            <person name="MacKenzie S."/>
            <person name="Amaro C."/>
        </authorList>
    </citation>
    <scope>NUCLEOTIDE SEQUENCE</scope>
</reference>
<organism evidence="1">
    <name type="scientific">Anguilla anguilla</name>
    <name type="common">European freshwater eel</name>
    <name type="synonym">Muraena anguilla</name>
    <dbReference type="NCBI Taxonomy" id="7936"/>
    <lineage>
        <taxon>Eukaryota</taxon>
        <taxon>Metazoa</taxon>
        <taxon>Chordata</taxon>
        <taxon>Craniata</taxon>
        <taxon>Vertebrata</taxon>
        <taxon>Euteleostomi</taxon>
        <taxon>Actinopterygii</taxon>
        <taxon>Neopterygii</taxon>
        <taxon>Teleostei</taxon>
        <taxon>Anguilliformes</taxon>
        <taxon>Anguillidae</taxon>
        <taxon>Anguilla</taxon>
    </lineage>
</organism>
<evidence type="ECO:0000313" key="1">
    <source>
        <dbReference type="EMBL" id="JAH22866.1"/>
    </source>
</evidence>
<dbReference type="AlphaFoldDB" id="A0A0E9R121"/>
<proteinExistence type="predicted"/>
<protein>
    <submittedName>
        <fullName evidence="1">Uncharacterized protein</fullName>
    </submittedName>
</protein>
<accession>A0A0E9R121</accession>
<reference evidence="1" key="1">
    <citation type="submission" date="2014-11" db="EMBL/GenBank/DDBJ databases">
        <authorList>
            <person name="Amaro Gonzalez C."/>
        </authorList>
    </citation>
    <scope>NUCLEOTIDE SEQUENCE</scope>
</reference>
<name>A0A0E9R121_ANGAN</name>
<dbReference type="EMBL" id="GBXM01085711">
    <property type="protein sequence ID" value="JAH22866.1"/>
    <property type="molecule type" value="Transcribed_RNA"/>
</dbReference>